<dbReference type="HAMAP" id="MF_00695">
    <property type="entry name" value="HflD_protein"/>
    <property type="match status" value="1"/>
</dbReference>
<keyword evidence="3 4" id="KW-0472">Membrane</keyword>
<evidence type="ECO:0000256" key="4">
    <source>
        <dbReference type="HAMAP-Rule" id="MF_00695"/>
    </source>
</evidence>
<keyword evidence="6" id="KW-1185">Reference proteome</keyword>
<keyword evidence="1 4" id="KW-1003">Cell membrane</keyword>
<keyword evidence="2 4" id="KW-0963">Cytoplasm</keyword>
<dbReference type="Pfam" id="PF04356">
    <property type="entry name" value="DUF489"/>
    <property type="match status" value="1"/>
</dbReference>
<reference evidence="5 6" key="1">
    <citation type="journal article" date="2022" name="IScience">
        <title>An ultrasensitive nanofiber-based assay for enzymatic hydrolysis and deep-sea microbial degradation of cellulose.</title>
        <authorList>
            <person name="Tsudome M."/>
            <person name="Tachioka M."/>
            <person name="Miyazaki M."/>
            <person name="Uchimura K."/>
            <person name="Tsuda M."/>
            <person name="Takaki Y."/>
            <person name="Deguchi S."/>
        </authorList>
    </citation>
    <scope>NUCLEOTIDE SEQUENCE [LARGE SCALE GENOMIC DNA]</scope>
    <source>
        <strain evidence="5 6">GE09</strain>
    </source>
</reference>
<dbReference type="KEGG" id="marq:MARGE09_P3141"/>
<dbReference type="Gene3D" id="1.10.3890.10">
    <property type="entry name" value="HflD-like"/>
    <property type="match status" value="1"/>
</dbReference>
<comment type="subcellular location">
    <subcellularLocation>
        <location evidence="4">Cytoplasm</location>
    </subcellularLocation>
    <subcellularLocation>
        <location evidence="4">Cell membrane</location>
        <topology evidence="4">Peripheral membrane protein</topology>
        <orientation evidence="4">Cytoplasmic side</orientation>
    </subcellularLocation>
</comment>
<dbReference type="Proteomes" id="UP001320119">
    <property type="component" value="Chromosome"/>
</dbReference>
<name>A0AAN2BLE5_9GAMM</name>
<dbReference type="AlphaFoldDB" id="A0AAN2BLE5"/>
<evidence type="ECO:0000256" key="3">
    <source>
        <dbReference type="ARBA" id="ARBA00023136"/>
    </source>
</evidence>
<dbReference type="EMBL" id="AP023086">
    <property type="protein sequence ID" value="BCD98940.1"/>
    <property type="molecule type" value="Genomic_DNA"/>
</dbReference>
<dbReference type="PANTHER" id="PTHR38100:SF1">
    <property type="entry name" value="HIGH FREQUENCY LYSOGENIZATION PROTEIN HFLD"/>
    <property type="match status" value="1"/>
</dbReference>
<evidence type="ECO:0000256" key="2">
    <source>
        <dbReference type="ARBA" id="ARBA00022490"/>
    </source>
</evidence>
<dbReference type="InterPro" id="IPR007451">
    <property type="entry name" value="HflD"/>
</dbReference>
<protein>
    <recommendedName>
        <fullName evidence="4">High frequency lysogenization protein HflD homolog</fullName>
    </recommendedName>
</protein>
<gene>
    <name evidence="4" type="primary">hflD</name>
    <name evidence="5" type="ORF">MARGE09_P3141</name>
</gene>
<accession>A0AAN2BLE5</accession>
<dbReference type="PANTHER" id="PTHR38100">
    <property type="entry name" value="HIGH FREQUENCY LYSOGENIZATION PROTEIN HFLD"/>
    <property type="match status" value="1"/>
</dbReference>
<evidence type="ECO:0000256" key="1">
    <source>
        <dbReference type="ARBA" id="ARBA00022475"/>
    </source>
</evidence>
<organism evidence="5 6">
    <name type="scientific">Marinagarivorans cellulosilyticus</name>
    <dbReference type="NCBI Taxonomy" id="2721545"/>
    <lineage>
        <taxon>Bacteria</taxon>
        <taxon>Pseudomonadati</taxon>
        <taxon>Pseudomonadota</taxon>
        <taxon>Gammaproteobacteria</taxon>
        <taxon>Cellvibrionales</taxon>
        <taxon>Cellvibrionaceae</taxon>
        <taxon>Marinagarivorans</taxon>
    </lineage>
</organism>
<proteinExistence type="inferred from homology"/>
<dbReference type="InterPro" id="IPR035932">
    <property type="entry name" value="HflD-like_sf"/>
</dbReference>
<sequence>MNYSALQNQAIALAGMLQALSLVKEIARTGYLNSQDFETCIKSLFEDSPESTLSVYGSLGLLERGFGTTESLLNERIGSHQKDLINYAVGINNLAGKLLRNKNMLATVGQRLHDAKHQSTHFGVSHDNVISNIADIYSKTISTFSYRIQVKGEYTYLQQQRVADQIRALLLAAIRASILWRQNGGSVWRLLLGRNKLHKEVQALLETSKYENQA</sequence>
<dbReference type="RefSeq" id="WP_236983676.1">
    <property type="nucleotide sequence ID" value="NZ_AP023086.1"/>
</dbReference>
<evidence type="ECO:0000313" key="5">
    <source>
        <dbReference type="EMBL" id="BCD98940.1"/>
    </source>
</evidence>
<dbReference type="SUPFAM" id="SSF101322">
    <property type="entry name" value="YcfC-like"/>
    <property type="match status" value="1"/>
</dbReference>
<evidence type="ECO:0000313" key="6">
    <source>
        <dbReference type="Proteomes" id="UP001320119"/>
    </source>
</evidence>
<comment type="similarity">
    <text evidence="4">Belongs to the HflD family.</text>
</comment>
<dbReference type="NCBIfam" id="NF001246">
    <property type="entry name" value="PRK00218.1-2"/>
    <property type="match status" value="1"/>
</dbReference>
<dbReference type="GO" id="GO:0005737">
    <property type="term" value="C:cytoplasm"/>
    <property type="evidence" value="ECO:0007669"/>
    <property type="project" value="UniProtKB-SubCell"/>
</dbReference>
<dbReference type="GO" id="GO:0005886">
    <property type="term" value="C:plasma membrane"/>
    <property type="evidence" value="ECO:0007669"/>
    <property type="project" value="UniProtKB-SubCell"/>
</dbReference>